<feature type="non-terminal residue" evidence="1">
    <location>
        <position position="50"/>
    </location>
</feature>
<evidence type="ECO:0000313" key="1">
    <source>
        <dbReference type="EMBL" id="CEK87911.1"/>
    </source>
</evidence>
<dbReference type="AlphaFoldDB" id="A0A0B7B6H1"/>
<proteinExistence type="predicted"/>
<accession>A0A0B7B6H1</accession>
<protein>
    <submittedName>
        <fullName evidence="1">Uncharacterized protein</fullName>
    </submittedName>
</protein>
<gene>
    <name evidence="1" type="primary">ORF162090</name>
</gene>
<organism evidence="1">
    <name type="scientific">Arion vulgaris</name>
    <dbReference type="NCBI Taxonomy" id="1028688"/>
    <lineage>
        <taxon>Eukaryota</taxon>
        <taxon>Metazoa</taxon>
        <taxon>Spiralia</taxon>
        <taxon>Lophotrochozoa</taxon>
        <taxon>Mollusca</taxon>
        <taxon>Gastropoda</taxon>
        <taxon>Heterobranchia</taxon>
        <taxon>Euthyneura</taxon>
        <taxon>Panpulmonata</taxon>
        <taxon>Eupulmonata</taxon>
        <taxon>Stylommatophora</taxon>
        <taxon>Helicina</taxon>
        <taxon>Arionoidea</taxon>
        <taxon>Arionidae</taxon>
        <taxon>Arion</taxon>
    </lineage>
</organism>
<dbReference type="EMBL" id="HACG01041046">
    <property type="protein sequence ID" value="CEK87911.1"/>
    <property type="molecule type" value="Transcribed_RNA"/>
</dbReference>
<name>A0A0B7B6H1_9EUPU</name>
<sequence>MVVSFTLIEDSHLLRFNKLPSVPYLIFTPSLSHSPASEIFMRMAANILRV</sequence>
<reference evidence="1" key="1">
    <citation type="submission" date="2014-12" db="EMBL/GenBank/DDBJ databases">
        <title>Insight into the proteome of Arion vulgaris.</title>
        <authorList>
            <person name="Aradska J."/>
            <person name="Bulat T."/>
            <person name="Smidak R."/>
            <person name="Sarate P."/>
            <person name="Gangsoo J."/>
            <person name="Sialana F."/>
            <person name="Bilban M."/>
            <person name="Lubec G."/>
        </authorList>
    </citation>
    <scope>NUCLEOTIDE SEQUENCE</scope>
    <source>
        <tissue evidence="1">Skin</tissue>
    </source>
</reference>